<dbReference type="SUPFAM" id="SSF47384">
    <property type="entry name" value="Homodimeric domain of signal transducing histidine kinase"/>
    <property type="match status" value="1"/>
</dbReference>
<evidence type="ECO:0000259" key="17">
    <source>
        <dbReference type="PROSITE" id="PS50110"/>
    </source>
</evidence>
<feature type="domain" description="Histidine kinase" evidence="16">
    <location>
        <begin position="524"/>
        <end position="741"/>
    </location>
</feature>
<dbReference type="Pfam" id="PF00072">
    <property type="entry name" value="Response_reg"/>
    <property type="match status" value="1"/>
</dbReference>
<dbReference type="RefSeq" id="WP_089394906.1">
    <property type="nucleotide sequence ID" value="NZ_FNEC01000075.1"/>
</dbReference>
<evidence type="ECO:0000256" key="4">
    <source>
        <dbReference type="ARBA" id="ARBA00022475"/>
    </source>
</evidence>
<dbReference type="InterPro" id="IPR001789">
    <property type="entry name" value="Sig_transdc_resp-reg_receiver"/>
</dbReference>
<dbReference type="Gene3D" id="3.30.450.20">
    <property type="entry name" value="PAS domain"/>
    <property type="match status" value="1"/>
</dbReference>
<dbReference type="InterPro" id="IPR005467">
    <property type="entry name" value="His_kinase_dom"/>
</dbReference>
<dbReference type="AlphaFoldDB" id="A0A239NNA5"/>
<dbReference type="SMART" id="SM00387">
    <property type="entry name" value="HATPase_c"/>
    <property type="match status" value="1"/>
</dbReference>
<evidence type="ECO:0000256" key="5">
    <source>
        <dbReference type="ARBA" id="ARBA00022553"/>
    </source>
</evidence>
<dbReference type="InterPro" id="IPR036097">
    <property type="entry name" value="HisK_dim/P_sf"/>
</dbReference>
<dbReference type="SUPFAM" id="SSF52172">
    <property type="entry name" value="CheY-like"/>
    <property type="match status" value="1"/>
</dbReference>
<dbReference type="InterPro" id="IPR003594">
    <property type="entry name" value="HATPase_dom"/>
</dbReference>
<dbReference type="Gene3D" id="1.10.287.130">
    <property type="match status" value="1"/>
</dbReference>
<dbReference type="InterPro" id="IPR011006">
    <property type="entry name" value="CheY-like_superfamily"/>
</dbReference>
<keyword evidence="7" id="KW-0547">Nucleotide-binding</keyword>
<evidence type="ECO:0000256" key="14">
    <source>
        <dbReference type="SAM" id="MobiDB-lite"/>
    </source>
</evidence>
<feature type="transmembrane region" description="Helical" evidence="15">
    <location>
        <begin position="317"/>
        <end position="335"/>
    </location>
</feature>
<evidence type="ECO:0000256" key="13">
    <source>
        <dbReference type="PROSITE-ProRule" id="PRU00169"/>
    </source>
</evidence>
<dbReference type="GO" id="GO:0000155">
    <property type="term" value="F:phosphorelay sensor kinase activity"/>
    <property type="evidence" value="ECO:0007669"/>
    <property type="project" value="InterPro"/>
</dbReference>
<dbReference type="EMBL" id="FNEC01000075">
    <property type="protein sequence ID" value="SDL15175.1"/>
    <property type="molecule type" value="Genomic_DNA"/>
</dbReference>
<dbReference type="SUPFAM" id="SSF55874">
    <property type="entry name" value="ATPase domain of HSP90 chaperone/DNA topoisomerase II/histidine kinase"/>
    <property type="match status" value="1"/>
</dbReference>
<feature type="transmembrane region" description="Helical" evidence="15">
    <location>
        <begin position="20"/>
        <end position="42"/>
    </location>
</feature>
<dbReference type="PROSITE" id="PS50894">
    <property type="entry name" value="HPT"/>
    <property type="match status" value="1"/>
</dbReference>
<keyword evidence="9 15" id="KW-1133">Transmembrane helix</keyword>
<dbReference type="Pfam" id="PF00512">
    <property type="entry name" value="HisKA"/>
    <property type="match status" value="1"/>
</dbReference>
<evidence type="ECO:0000259" key="16">
    <source>
        <dbReference type="PROSITE" id="PS50109"/>
    </source>
</evidence>
<gene>
    <name evidence="19" type="ORF">SAMN05216189_10754</name>
    <name evidence="20" type="ORF">SAMN06295949_1571</name>
</gene>
<evidence type="ECO:0000259" key="18">
    <source>
        <dbReference type="PROSITE" id="PS50894"/>
    </source>
</evidence>
<dbReference type="InterPro" id="IPR036890">
    <property type="entry name" value="HATPase_C_sf"/>
</dbReference>
<name>A0A239NNA5_9PSED</name>
<keyword evidence="4" id="KW-1003">Cell membrane</keyword>
<dbReference type="InterPro" id="IPR008207">
    <property type="entry name" value="Sig_transdc_His_kin_Hpt_dom"/>
</dbReference>
<dbReference type="CDD" id="cd17546">
    <property type="entry name" value="REC_hyHK_CKI1_RcsC-like"/>
    <property type="match status" value="1"/>
</dbReference>
<dbReference type="PANTHER" id="PTHR45339">
    <property type="entry name" value="HYBRID SIGNAL TRANSDUCTION HISTIDINE KINASE J"/>
    <property type="match status" value="1"/>
</dbReference>
<dbReference type="InterPro" id="IPR004358">
    <property type="entry name" value="Sig_transdc_His_kin-like_C"/>
</dbReference>
<dbReference type="Gene3D" id="3.30.565.10">
    <property type="entry name" value="Histidine kinase-like ATPase, C-terminal domain"/>
    <property type="match status" value="1"/>
</dbReference>
<feature type="region of interest" description="Disordered" evidence="14">
    <location>
        <begin position="994"/>
        <end position="1022"/>
    </location>
</feature>
<dbReference type="SMART" id="SM00448">
    <property type="entry name" value="REC"/>
    <property type="match status" value="1"/>
</dbReference>
<evidence type="ECO:0000313" key="22">
    <source>
        <dbReference type="Proteomes" id="UP000199693"/>
    </source>
</evidence>
<evidence type="ECO:0000256" key="3">
    <source>
        <dbReference type="ARBA" id="ARBA00012438"/>
    </source>
</evidence>
<dbReference type="GO" id="GO:0005524">
    <property type="term" value="F:ATP binding"/>
    <property type="evidence" value="ECO:0007669"/>
    <property type="project" value="UniProtKB-KW"/>
</dbReference>
<evidence type="ECO:0000256" key="15">
    <source>
        <dbReference type="SAM" id="Phobius"/>
    </source>
</evidence>
<reference evidence="20 21" key="2">
    <citation type="submission" date="2017-06" db="EMBL/GenBank/DDBJ databases">
        <authorList>
            <person name="Varghese N."/>
            <person name="Submissions S."/>
        </authorList>
    </citation>
    <scope>NUCLEOTIDE SEQUENCE [LARGE SCALE GENOMIC DNA]</scope>
    <source>
        <strain evidence="20 21">RLD-1</strain>
    </source>
</reference>
<dbReference type="GO" id="GO:0005886">
    <property type="term" value="C:plasma membrane"/>
    <property type="evidence" value="ECO:0007669"/>
    <property type="project" value="UniProtKB-SubCell"/>
</dbReference>
<dbReference type="FunFam" id="3.30.565.10:FF:000010">
    <property type="entry name" value="Sensor histidine kinase RcsC"/>
    <property type="match status" value="1"/>
</dbReference>
<evidence type="ECO:0000313" key="21">
    <source>
        <dbReference type="Proteomes" id="UP000198309"/>
    </source>
</evidence>
<accession>A0A239NNA5</accession>
<dbReference type="Proteomes" id="UP000199693">
    <property type="component" value="Unassembled WGS sequence"/>
</dbReference>
<evidence type="ECO:0000256" key="11">
    <source>
        <dbReference type="ARBA" id="ARBA00023136"/>
    </source>
</evidence>
<dbReference type="Pfam" id="PF01627">
    <property type="entry name" value="Hpt"/>
    <property type="match status" value="1"/>
</dbReference>
<comment type="catalytic activity">
    <reaction evidence="1">
        <text>ATP + protein L-histidine = ADP + protein N-phospho-L-histidine.</text>
        <dbReference type="EC" id="2.7.13.3"/>
    </reaction>
</comment>
<keyword evidence="19" id="KW-0808">Transferase</keyword>
<dbReference type="SUPFAM" id="SSF55785">
    <property type="entry name" value="PYP-like sensor domain (PAS domain)"/>
    <property type="match status" value="1"/>
</dbReference>
<dbReference type="PANTHER" id="PTHR45339:SF1">
    <property type="entry name" value="HYBRID SIGNAL TRANSDUCTION HISTIDINE KINASE J"/>
    <property type="match status" value="1"/>
</dbReference>
<evidence type="ECO:0000256" key="7">
    <source>
        <dbReference type="ARBA" id="ARBA00022741"/>
    </source>
</evidence>
<dbReference type="PRINTS" id="PR00344">
    <property type="entry name" value="BCTRLSENSOR"/>
</dbReference>
<evidence type="ECO:0000256" key="8">
    <source>
        <dbReference type="ARBA" id="ARBA00022840"/>
    </source>
</evidence>
<keyword evidence="6 15" id="KW-0812">Transmembrane</keyword>
<dbReference type="Gene3D" id="1.20.120.160">
    <property type="entry name" value="HPT domain"/>
    <property type="match status" value="1"/>
</dbReference>
<dbReference type="PROSITE" id="PS50109">
    <property type="entry name" value="HIS_KIN"/>
    <property type="match status" value="1"/>
</dbReference>
<sequence>MATPSQDDVLRRLRHHQYLLVGGGGLLITLAVLITCLLEIWAVTRGHLDQVQDEISLDARQLGDFKTRVSANVRNNVQSIELALRATDPVDTHLPRAFRLGGHALRVQASADAHPLLVLGASTESAPEDAWPYLQLAYRLSPLVSITRERATAAHSIYLYSTDKRHVLISALPWPGDAWQRRLASERGALMERLTAGLDRSGDSPKTSAPQPGAELRWFEPYESPLTGKQVLRIAAPVHDATGKAFGNVVYELPVDSVKQQFSGLGASADYLILDDAGRLVISSRGFPRAELPAISQEVLDNGLGRSHRRDFKGGQVLYGWSLGQSGWTLVYALGWRDVVDGLGLQLLVPVFAALAIILITWVFLFLIKRRVLAPAVSQSQRVFENEQLSRTLIQTAPLGLALLVVESGEVLLRSPAMQAMQGRISGREGDLPDELARRYRQRVAAALPGTGPEPLHEDLTFTALDGEVLNLSASMAPVRYQERDALVAAFIDITDKKRLERFLLEARDAADKANAAKSSFLAAMSHEIRTPLNAILGNLELLAHSALDFQRDRLDTIRRASDSLLAIVSDVLDFSKIEAGELRLERIEFDLFDVASRSLSIFAPVARAKGLSLYGELGDTATQPMLGDPTRVGQVLNNLLSNAIKFTEHGHVTLRIRVDTAASRVVLEVEDSGIGMSEMQRQRIFHPFSQADESINRRYGGTGLGLTLCQRLTQAMGGELSVHSEAGQGSLFRFGLPLEPGLAPAELPAFDGERVALLAAMPEQRAYLERVLRAWGLQVGGYQHPVQLDEQALTLADALVLWGDRMTWCAADENRLVEQAAWVIDCSAEGPGEPTAAGRVLSASVHGLKGLAGALRHALHGQPLPTRAAPQWELPKRLRVLVAEDNPVNRRLFEEQLQLLGCDAHLVEDGEQALGQLQRTSFDLLLTDLSMPGLDGYALARQAGELRPQMPVVVATANVTLQERERCKAAGVAQVLTKPLSLEALARALRETCGTDADDRSGAPSPATDRPPGRPAKRGWLGGMALPADVRREFEKASAQSHEAIQQAVRRHDTEAVLRELHSLRGALGVFQMEQLSQQAAEVDEQVRRLGCEGAAGSIAAFCDNLESTVLQAPGDAGEAIDRLVELAMAGPGERVAEEVRRLGSALRQMLVQR</sequence>
<evidence type="ECO:0000256" key="9">
    <source>
        <dbReference type="ARBA" id="ARBA00022989"/>
    </source>
</evidence>
<reference evidence="19 22" key="1">
    <citation type="submission" date="2016-10" db="EMBL/GenBank/DDBJ databases">
        <authorList>
            <person name="de Groot N.N."/>
        </authorList>
    </citation>
    <scope>NUCLEOTIDE SEQUENCE [LARGE SCALE GENOMIC DNA]</scope>
    <source>
        <strain evidence="19 22">CCM 7361</strain>
    </source>
</reference>
<dbReference type="EMBL" id="FZPC01000057">
    <property type="protein sequence ID" value="SNT56397.1"/>
    <property type="molecule type" value="Genomic_DNA"/>
</dbReference>
<keyword evidence="21" id="KW-1185">Reference proteome</keyword>
<evidence type="ECO:0000256" key="10">
    <source>
        <dbReference type="ARBA" id="ARBA00023012"/>
    </source>
</evidence>
<dbReference type="PROSITE" id="PS50110">
    <property type="entry name" value="RESPONSE_REGULATORY"/>
    <property type="match status" value="1"/>
</dbReference>
<evidence type="ECO:0000256" key="2">
    <source>
        <dbReference type="ARBA" id="ARBA00004651"/>
    </source>
</evidence>
<keyword evidence="5 13" id="KW-0597">Phosphoprotein</keyword>
<evidence type="ECO:0000313" key="20">
    <source>
        <dbReference type="EMBL" id="SNT56397.1"/>
    </source>
</evidence>
<dbReference type="InterPro" id="IPR003661">
    <property type="entry name" value="HisK_dim/P_dom"/>
</dbReference>
<feature type="transmembrane region" description="Helical" evidence="15">
    <location>
        <begin position="347"/>
        <end position="368"/>
    </location>
</feature>
<protein>
    <recommendedName>
        <fullName evidence="3">histidine kinase</fullName>
        <ecNumber evidence="3">2.7.13.3</ecNumber>
    </recommendedName>
</protein>
<feature type="modified residue" description="4-aspartylphosphate" evidence="13">
    <location>
        <position position="929"/>
    </location>
</feature>
<keyword evidence="8" id="KW-0067">ATP-binding</keyword>
<keyword evidence="10" id="KW-0902">Two-component regulatory system</keyword>
<feature type="domain" description="Response regulatory" evidence="17">
    <location>
        <begin position="880"/>
        <end position="994"/>
    </location>
</feature>
<dbReference type="Proteomes" id="UP000198309">
    <property type="component" value="Unassembled WGS sequence"/>
</dbReference>
<dbReference type="CDD" id="cd00082">
    <property type="entry name" value="HisKA"/>
    <property type="match status" value="1"/>
</dbReference>
<evidence type="ECO:0000256" key="1">
    <source>
        <dbReference type="ARBA" id="ARBA00000085"/>
    </source>
</evidence>
<evidence type="ECO:0000256" key="6">
    <source>
        <dbReference type="ARBA" id="ARBA00022692"/>
    </source>
</evidence>
<dbReference type="Pfam" id="PF02518">
    <property type="entry name" value="HATPase_c"/>
    <property type="match status" value="1"/>
</dbReference>
<dbReference type="CDD" id="cd18773">
    <property type="entry name" value="PDC1_HK_sensor"/>
    <property type="match status" value="1"/>
</dbReference>
<dbReference type="InterPro" id="IPR036641">
    <property type="entry name" value="HPT_dom_sf"/>
</dbReference>
<evidence type="ECO:0000256" key="12">
    <source>
        <dbReference type="PROSITE-ProRule" id="PRU00110"/>
    </source>
</evidence>
<comment type="subcellular location">
    <subcellularLocation>
        <location evidence="2">Cell membrane</location>
        <topology evidence="2">Multi-pass membrane protein</topology>
    </subcellularLocation>
</comment>
<dbReference type="SUPFAM" id="SSF47226">
    <property type="entry name" value="Histidine-containing phosphotransfer domain, HPT domain"/>
    <property type="match status" value="1"/>
</dbReference>
<organism evidence="19 22">
    <name type="scientific">Pseudomonas delhiensis</name>
    <dbReference type="NCBI Taxonomy" id="366289"/>
    <lineage>
        <taxon>Bacteria</taxon>
        <taxon>Pseudomonadati</taxon>
        <taxon>Pseudomonadota</taxon>
        <taxon>Gammaproteobacteria</taxon>
        <taxon>Pseudomonadales</taxon>
        <taxon>Pseudomonadaceae</taxon>
        <taxon>Pseudomonas</taxon>
    </lineage>
</organism>
<keyword evidence="11 15" id="KW-0472">Membrane</keyword>
<proteinExistence type="predicted"/>
<dbReference type="InterPro" id="IPR035965">
    <property type="entry name" value="PAS-like_dom_sf"/>
</dbReference>
<keyword evidence="19" id="KW-0418">Kinase</keyword>
<evidence type="ECO:0000313" key="19">
    <source>
        <dbReference type="EMBL" id="SDL15175.1"/>
    </source>
</evidence>
<dbReference type="CDD" id="cd16922">
    <property type="entry name" value="HATPase_EvgS-ArcB-TorS-like"/>
    <property type="match status" value="1"/>
</dbReference>
<feature type="modified residue" description="Phosphohistidine" evidence="12">
    <location>
        <position position="1063"/>
    </location>
</feature>
<dbReference type="EC" id="2.7.13.3" evidence="3"/>
<dbReference type="Gene3D" id="3.40.50.2300">
    <property type="match status" value="1"/>
</dbReference>
<dbReference type="SMART" id="SM00388">
    <property type="entry name" value="HisKA"/>
    <property type="match status" value="1"/>
</dbReference>
<feature type="domain" description="HPt" evidence="18">
    <location>
        <begin position="1024"/>
        <end position="1129"/>
    </location>
</feature>